<organism evidence="18 19">
    <name type="scientific">Parasponia andersonii</name>
    <name type="common">Sponia andersonii</name>
    <dbReference type="NCBI Taxonomy" id="3476"/>
    <lineage>
        <taxon>Eukaryota</taxon>
        <taxon>Viridiplantae</taxon>
        <taxon>Streptophyta</taxon>
        <taxon>Embryophyta</taxon>
        <taxon>Tracheophyta</taxon>
        <taxon>Spermatophyta</taxon>
        <taxon>Magnoliopsida</taxon>
        <taxon>eudicotyledons</taxon>
        <taxon>Gunneridae</taxon>
        <taxon>Pentapetalae</taxon>
        <taxon>rosids</taxon>
        <taxon>fabids</taxon>
        <taxon>Rosales</taxon>
        <taxon>Cannabaceae</taxon>
        <taxon>Parasponia</taxon>
    </lineage>
</organism>
<evidence type="ECO:0000256" key="8">
    <source>
        <dbReference type="ARBA" id="ARBA00022771"/>
    </source>
</evidence>
<dbReference type="EMBL" id="JXTB01000283">
    <property type="protein sequence ID" value="PON48013.1"/>
    <property type="molecule type" value="Genomic_DNA"/>
</dbReference>
<evidence type="ECO:0000256" key="1">
    <source>
        <dbReference type="ARBA" id="ARBA00000900"/>
    </source>
</evidence>
<keyword evidence="12 16" id="KW-0472">Membrane</keyword>
<evidence type="ECO:0000256" key="4">
    <source>
        <dbReference type="ARBA" id="ARBA00012483"/>
    </source>
</evidence>
<dbReference type="AlphaFoldDB" id="A0A2P5BGX1"/>
<dbReference type="PROSITE" id="PS50089">
    <property type="entry name" value="ZF_RING_2"/>
    <property type="match status" value="1"/>
</dbReference>
<keyword evidence="11 16" id="KW-1133">Transmembrane helix</keyword>
<evidence type="ECO:0000256" key="7">
    <source>
        <dbReference type="ARBA" id="ARBA00022723"/>
    </source>
</evidence>
<feature type="transmembrane region" description="Helical" evidence="16">
    <location>
        <begin position="16"/>
        <end position="38"/>
    </location>
</feature>
<dbReference type="SUPFAM" id="SSF57850">
    <property type="entry name" value="RING/U-box"/>
    <property type="match status" value="1"/>
</dbReference>
<evidence type="ECO:0000256" key="16">
    <source>
        <dbReference type="SAM" id="Phobius"/>
    </source>
</evidence>
<evidence type="ECO:0000256" key="2">
    <source>
        <dbReference type="ARBA" id="ARBA00004167"/>
    </source>
</evidence>
<dbReference type="GO" id="GO:0016020">
    <property type="term" value="C:membrane"/>
    <property type="evidence" value="ECO:0007669"/>
    <property type="project" value="UniProtKB-SubCell"/>
</dbReference>
<comment type="subcellular location">
    <subcellularLocation>
        <location evidence="2">Membrane</location>
        <topology evidence="2">Single-pass membrane protein</topology>
    </subcellularLocation>
</comment>
<dbReference type="EC" id="2.3.2.27" evidence="4"/>
<dbReference type="InterPro" id="IPR053238">
    <property type="entry name" value="RING-H2_zinc_finger"/>
</dbReference>
<evidence type="ECO:0000256" key="9">
    <source>
        <dbReference type="ARBA" id="ARBA00022786"/>
    </source>
</evidence>
<comment type="caution">
    <text evidence="18">The sequence shown here is derived from an EMBL/GenBank/DDBJ whole genome shotgun (WGS) entry which is preliminary data.</text>
</comment>
<keyword evidence="19" id="KW-1185">Reference proteome</keyword>
<evidence type="ECO:0000256" key="5">
    <source>
        <dbReference type="ARBA" id="ARBA00022679"/>
    </source>
</evidence>
<evidence type="ECO:0000256" key="14">
    <source>
        <dbReference type="PROSITE-ProRule" id="PRU00175"/>
    </source>
</evidence>
<keyword evidence="7" id="KW-0479">Metal-binding</keyword>
<gene>
    <name evidence="18" type="primary">PanZnF30</name>
    <name evidence="18" type="ORF">PanWU01x14_240060</name>
</gene>
<feature type="domain" description="RING-type" evidence="17">
    <location>
        <begin position="107"/>
        <end position="149"/>
    </location>
</feature>
<feature type="compositionally biased region" description="Basic and acidic residues" evidence="15">
    <location>
        <begin position="220"/>
        <end position="231"/>
    </location>
</feature>
<dbReference type="SMART" id="SM00184">
    <property type="entry name" value="RING"/>
    <property type="match status" value="1"/>
</dbReference>
<evidence type="ECO:0000313" key="19">
    <source>
        <dbReference type="Proteomes" id="UP000237105"/>
    </source>
</evidence>
<evidence type="ECO:0000256" key="6">
    <source>
        <dbReference type="ARBA" id="ARBA00022692"/>
    </source>
</evidence>
<keyword evidence="9" id="KW-0833">Ubl conjugation pathway</keyword>
<dbReference type="GO" id="GO:0008270">
    <property type="term" value="F:zinc ion binding"/>
    <property type="evidence" value="ECO:0007669"/>
    <property type="project" value="UniProtKB-KW"/>
</dbReference>
<evidence type="ECO:0000256" key="10">
    <source>
        <dbReference type="ARBA" id="ARBA00022833"/>
    </source>
</evidence>
<evidence type="ECO:0000313" key="18">
    <source>
        <dbReference type="EMBL" id="PON48013.1"/>
    </source>
</evidence>
<protein>
    <recommendedName>
        <fullName evidence="4">RING-type E3 ubiquitin transferase</fullName>
        <ecNumber evidence="4">2.3.2.27</ecNumber>
    </recommendedName>
</protein>
<keyword evidence="5" id="KW-0808">Transferase</keyword>
<feature type="region of interest" description="Disordered" evidence="15">
    <location>
        <begin position="208"/>
        <end position="231"/>
    </location>
</feature>
<dbReference type="OrthoDB" id="9984778at2759"/>
<dbReference type="InterPro" id="IPR013083">
    <property type="entry name" value="Znf_RING/FYVE/PHD"/>
</dbReference>
<dbReference type="CDD" id="cd16461">
    <property type="entry name" value="RING-H2_EL5-like"/>
    <property type="match status" value="1"/>
</dbReference>
<evidence type="ECO:0000256" key="12">
    <source>
        <dbReference type="ARBA" id="ARBA00023136"/>
    </source>
</evidence>
<dbReference type="PANTHER" id="PTHR14155:SF521">
    <property type="entry name" value="RING-H2 FINGER PROTEIN ATL30"/>
    <property type="match status" value="1"/>
</dbReference>
<name>A0A2P5BGX1_PARAD</name>
<dbReference type="Pfam" id="PF13639">
    <property type="entry name" value="zf-RING_2"/>
    <property type="match status" value="1"/>
</dbReference>
<evidence type="ECO:0000256" key="15">
    <source>
        <dbReference type="SAM" id="MobiDB-lite"/>
    </source>
</evidence>
<comment type="similarity">
    <text evidence="13">Belongs to the RING-type zinc finger family. ATL subfamily.</text>
</comment>
<keyword evidence="6 16" id="KW-0812">Transmembrane</keyword>
<feature type="compositionally biased region" description="Low complexity" evidence="15">
    <location>
        <begin position="208"/>
        <end position="218"/>
    </location>
</feature>
<keyword evidence="8 14" id="KW-0863">Zinc-finger</keyword>
<keyword evidence="10" id="KW-0862">Zinc</keyword>
<dbReference type="Gene3D" id="3.30.40.10">
    <property type="entry name" value="Zinc/RING finger domain, C3HC4 (zinc finger)"/>
    <property type="match status" value="1"/>
</dbReference>
<reference evidence="19" key="1">
    <citation type="submission" date="2016-06" db="EMBL/GenBank/DDBJ databases">
        <title>Parallel loss of symbiosis genes in relatives of nitrogen-fixing non-legume Parasponia.</title>
        <authorList>
            <person name="Van Velzen R."/>
            <person name="Holmer R."/>
            <person name="Bu F."/>
            <person name="Rutten L."/>
            <person name="Van Zeijl A."/>
            <person name="Liu W."/>
            <person name="Santuari L."/>
            <person name="Cao Q."/>
            <person name="Sharma T."/>
            <person name="Shen D."/>
            <person name="Roswanjaya Y."/>
            <person name="Wardhani T."/>
            <person name="Kalhor M.S."/>
            <person name="Jansen J."/>
            <person name="Van den Hoogen J."/>
            <person name="Gungor B."/>
            <person name="Hartog M."/>
            <person name="Hontelez J."/>
            <person name="Verver J."/>
            <person name="Yang W.-C."/>
            <person name="Schijlen E."/>
            <person name="Repin R."/>
            <person name="Schilthuizen M."/>
            <person name="Schranz E."/>
            <person name="Heidstra R."/>
            <person name="Miyata K."/>
            <person name="Fedorova E."/>
            <person name="Kohlen W."/>
            <person name="Bisseling T."/>
            <person name="Smit S."/>
            <person name="Geurts R."/>
        </authorList>
    </citation>
    <scope>NUCLEOTIDE SEQUENCE [LARGE SCALE GENOMIC DNA]</scope>
    <source>
        <strain evidence="19">cv. WU1-14</strain>
    </source>
</reference>
<comment type="catalytic activity">
    <reaction evidence="1">
        <text>S-ubiquitinyl-[E2 ubiquitin-conjugating enzyme]-L-cysteine + [acceptor protein]-L-lysine = [E2 ubiquitin-conjugating enzyme]-L-cysteine + N(6)-ubiquitinyl-[acceptor protein]-L-lysine.</text>
        <dbReference type="EC" id="2.3.2.27"/>
    </reaction>
</comment>
<dbReference type="FunFam" id="3.30.40.10:FF:000187">
    <property type="entry name" value="E3 ubiquitin-protein ligase ATL6"/>
    <property type="match status" value="1"/>
</dbReference>
<dbReference type="InterPro" id="IPR001841">
    <property type="entry name" value="Znf_RING"/>
</dbReference>
<sequence>MSNYPPPPQNFHSPPVTIVLTIVLLVFFLLGFFSIYFCRCFMDAVFNTWHFRRTPSGNLAGATSSDAVAPRNGLDPALIKTFPTFIYSTVRDIRRDNGNNKKYALECAICLLEFESDSLLRLLTVCYHVFHQECVDLWLESHKTCPVCRRDLDKSPEPLPPPPPPPLLAINDVEVRIDVRGMNELIELDREGQPSGLRFDRKYNNNTAYNTSNDNNAAVDDDHGGAKRRDDQDVVEKFSRSHSTGHSVVRNNYVRSSSDEEDRYTLRLPEHLKMKFSRGGAGGGHHCTASC</sequence>
<comment type="pathway">
    <text evidence="3">Protein modification; protein ubiquitination.</text>
</comment>
<accession>A0A2P5BGX1</accession>
<dbReference type="Proteomes" id="UP000237105">
    <property type="component" value="Unassembled WGS sequence"/>
</dbReference>
<evidence type="ECO:0000259" key="17">
    <source>
        <dbReference type="PROSITE" id="PS50089"/>
    </source>
</evidence>
<proteinExistence type="inferred from homology"/>
<dbReference type="GO" id="GO:0061630">
    <property type="term" value="F:ubiquitin protein ligase activity"/>
    <property type="evidence" value="ECO:0007669"/>
    <property type="project" value="UniProtKB-EC"/>
</dbReference>
<evidence type="ECO:0000256" key="3">
    <source>
        <dbReference type="ARBA" id="ARBA00004906"/>
    </source>
</evidence>
<evidence type="ECO:0000256" key="11">
    <source>
        <dbReference type="ARBA" id="ARBA00022989"/>
    </source>
</evidence>
<evidence type="ECO:0000256" key="13">
    <source>
        <dbReference type="ARBA" id="ARBA00024209"/>
    </source>
</evidence>
<dbReference type="PANTHER" id="PTHR14155">
    <property type="entry name" value="RING FINGER DOMAIN-CONTAINING"/>
    <property type="match status" value="1"/>
</dbReference>